<dbReference type="Pfam" id="PF10595">
    <property type="entry name" value="FAM161A_B"/>
    <property type="match status" value="1"/>
</dbReference>
<evidence type="ECO:0000256" key="3">
    <source>
        <dbReference type="SAM" id="MobiDB-lite"/>
    </source>
</evidence>
<dbReference type="eggNOG" id="ENOG502S4NS">
    <property type="taxonomic scope" value="Eukaryota"/>
</dbReference>
<feature type="compositionally biased region" description="Low complexity" evidence="3">
    <location>
        <begin position="339"/>
        <end position="351"/>
    </location>
</feature>
<feature type="compositionally biased region" description="Basic residues" evidence="3">
    <location>
        <begin position="199"/>
        <end position="208"/>
    </location>
</feature>
<name>R4GAC0_ANOCA</name>
<dbReference type="PANTHER" id="PTHR21501">
    <property type="entry name" value="PROTEIN FAM-161"/>
    <property type="match status" value="1"/>
</dbReference>
<sequence>MCCQRFPWRLPRMLCSRIPLPWQPQGQHPPLPFHVVVVGAMLDPHRRSVLTNACVKAAVDPITRTPGTIYEPKGQVRLLGLLSESSPSLQEDYLDAGDGMLICMKRTNKMAPRATKKYDCEPTQINPNVSDASDTEPDPDSNRQLVFPTPDSCNDSPSPTPLLESTKPPRSGSFPFQWMWESFSLKGQAVYQDHFLEKAKKKKKKRSTRSPSLSIHEPPCTPEPGLVSNEDVHGLEMLKPPGVAEPPRSRPRHHKCRPHGGLPPGSSLFPLYWKMEARAEARKRQLRQERRRWLQLTQQLLSLEAGSPRKEKRLSVKQLEEKLRAELLCLATEPEEPGPQKGKGPEKAAAAAKREPTFKPTINRRIPNFKSLQRRFQEQLAQKKEQTKLTVCKPFRLHAASSSQALSGNESKQTDDEEDPFHRFQRLWGVQWQGHSCPDFSPPVVPPVAQTKTSGKRQEANRLLLLEWERRERQEKRRAEQRRAKEQQVQRDVAKCLATYRIPGYSPMSIQRRREELRRQEKQRAEDYTLQLQEIQERVESRPFLFERVMQANARQAVERRFSQVLNALGIDEEMLWKHAARPSTARSSAKSTSKKSESSEYLPEDFPAFSEDPPELKFGKQRTARERSLQPAMYSLPQDL</sequence>
<reference evidence="4" key="1">
    <citation type="submission" date="2009-12" db="EMBL/GenBank/DDBJ databases">
        <title>The Genome Sequence of Anolis carolinensis (Green Anole Lizard).</title>
        <authorList>
            <consortium name="The Genome Sequencing Platform"/>
            <person name="Di Palma F."/>
            <person name="Alfoldi J."/>
            <person name="Heiman D."/>
            <person name="Young S."/>
            <person name="Grabherr M."/>
            <person name="Johnson J."/>
            <person name="Lander E.S."/>
            <person name="Lindblad-Toh K."/>
        </authorList>
    </citation>
    <scope>NUCLEOTIDE SEQUENCE [LARGE SCALE GENOMIC DNA]</scope>
    <source>
        <strain evidence="4">JBL SC #1</strain>
    </source>
</reference>
<protein>
    <submittedName>
        <fullName evidence="4">Uncharacterized protein</fullName>
    </submittedName>
</protein>
<feature type="region of interest" description="Disordered" evidence="3">
    <location>
        <begin position="199"/>
        <end position="263"/>
    </location>
</feature>
<dbReference type="AlphaFoldDB" id="R4GAC0"/>
<dbReference type="HOGENOM" id="CLU_037959_0_0_1"/>
<dbReference type="InParanoid" id="R4GAC0"/>
<dbReference type="PANTHER" id="PTHR21501:SF5">
    <property type="entry name" value="TESTIS-SPECIFIC PROTEIN 10-INTERACTING PROTEIN"/>
    <property type="match status" value="1"/>
</dbReference>
<dbReference type="GO" id="GO:0044782">
    <property type="term" value="P:cilium organization"/>
    <property type="evidence" value="ECO:0000318"/>
    <property type="project" value="GO_Central"/>
</dbReference>
<dbReference type="GO" id="GO:0032391">
    <property type="term" value="C:photoreceptor connecting cilium"/>
    <property type="evidence" value="ECO:0000318"/>
    <property type="project" value="GO_Central"/>
</dbReference>
<proteinExistence type="inferred from homology"/>
<dbReference type="OrthoDB" id="9897099at2759"/>
<reference evidence="4" key="3">
    <citation type="submission" date="2025-09" db="UniProtKB">
        <authorList>
            <consortium name="Ensembl"/>
        </authorList>
    </citation>
    <scope>IDENTIFICATION</scope>
</reference>
<keyword evidence="2" id="KW-0175">Coiled coil</keyword>
<dbReference type="Ensembl" id="ENSACAT00000029631.2">
    <property type="protein sequence ID" value="ENSACAP00000022214.1"/>
    <property type="gene ID" value="ENSACAG00000029584.2"/>
</dbReference>
<feature type="compositionally biased region" description="Low complexity" evidence="3">
    <location>
        <begin position="582"/>
        <end position="592"/>
    </location>
</feature>
<organism evidence="4 5">
    <name type="scientific">Anolis carolinensis</name>
    <name type="common">Green anole</name>
    <name type="synonym">American chameleon</name>
    <dbReference type="NCBI Taxonomy" id="28377"/>
    <lineage>
        <taxon>Eukaryota</taxon>
        <taxon>Metazoa</taxon>
        <taxon>Chordata</taxon>
        <taxon>Craniata</taxon>
        <taxon>Vertebrata</taxon>
        <taxon>Euteleostomi</taxon>
        <taxon>Lepidosauria</taxon>
        <taxon>Squamata</taxon>
        <taxon>Bifurcata</taxon>
        <taxon>Unidentata</taxon>
        <taxon>Episquamata</taxon>
        <taxon>Toxicofera</taxon>
        <taxon>Iguania</taxon>
        <taxon>Dactyloidae</taxon>
        <taxon>Anolis</taxon>
    </lineage>
</organism>
<evidence type="ECO:0000256" key="1">
    <source>
        <dbReference type="ARBA" id="ARBA00006663"/>
    </source>
</evidence>
<dbReference type="InterPro" id="IPR051655">
    <property type="entry name" value="FAM161"/>
</dbReference>
<dbReference type="Bgee" id="ENSACAG00000029584">
    <property type="expression patterns" value="Expressed in adrenal gland and 11 other cell types or tissues"/>
</dbReference>
<dbReference type="InterPro" id="IPR019579">
    <property type="entry name" value="FAM161A/B"/>
</dbReference>
<feature type="region of interest" description="Disordered" evidence="3">
    <location>
        <begin position="114"/>
        <end position="169"/>
    </location>
</feature>
<feature type="region of interest" description="Disordered" evidence="3">
    <location>
        <begin position="333"/>
        <end position="360"/>
    </location>
</feature>
<keyword evidence="5" id="KW-1185">Reference proteome</keyword>
<evidence type="ECO:0000313" key="4">
    <source>
        <dbReference type="Ensembl" id="ENSACAP00000022214.1"/>
    </source>
</evidence>
<dbReference type="Proteomes" id="UP000001646">
    <property type="component" value="Unplaced"/>
</dbReference>
<evidence type="ECO:0000313" key="5">
    <source>
        <dbReference type="Proteomes" id="UP000001646"/>
    </source>
</evidence>
<feature type="compositionally biased region" description="Basic residues" evidence="3">
    <location>
        <begin position="249"/>
        <end position="258"/>
    </location>
</feature>
<feature type="compositionally biased region" description="Polar residues" evidence="3">
    <location>
        <begin position="123"/>
        <end position="132"/>
    </location>
</feature>
<dbReference type="GO" id="GO:0005856">
    <property type="term" value="C:cytoskeleton"/>
    <property type="evidence" value="ECO:0007669"/>
    <property type="project" value="UniProtKB-ARBA"/>
</dbReference>
<accession>R4GAC0</accession>
<feature type="compositionally biased region" description="Basic and acidic residues" evidence="3">
    <location>
        <begin position="615"/>
        <end position="629"/>
    </location>
</feature>
<evidence type="ECO:0000256" key="2">
    <source>
        <dbReference type="ARBA" id="ARBA00023054"/>
    </source>
</evidence>
<comment type="similarity">
    <text evidence="1">Belongs to the FAM161 family.</text>
</comment>
<feature type="region of interest" description="Disordered" evidence="3">
    <location>
        <begin position="580"/>
        <end position="641"/>
    </location>
</feature>
<dbReference type="KEGG" id="acs:103281491"/>
<dbReference type="GeneTree" id="ENSGT00390000008351"/>
<reference evidence="4" key="2">
    <citation type="submission" date="2025-08" db="UniProtKB">
        <authorList>
            <consortium name="Ensembl"/>
        </authorList>
    </citation>
    <scope>IDENTIFICATION</scope>
</reference>